<comment type="caution">
    <text evidence="2">The sequence shown here is derived from an EMBL/GenBank/DDBJ whole genome shotgun (WGS) entry which is preliminary data.</text>
</comment>
<keyword evidence="3" id="KW-1185">Reference proteome</keyword>
<dbReference type="EMBL" id="CAJJDP010000024">
    <property type="protein sequence ID" value="CAD8150670.1"/>
    <property type="molecule type" value="Genomic_DNA"/>
</dbReference>
<feature type="compositionally biased region" description="Polar residues" evidence="1">
    <location>
        <begin position="10"/>
        <end position="29"/>
    </location>
</feature>
<organism evidence="2 3">
    <name type="scientific">Paramecium octaurelia</name>
    <dbReference type="NCBI Taxonomy" id="43137"/>
    <lineage>
        <taxon>Eukaryota</taxon>
        <taxon>Sar</taxon>
        <taxon>Alveolata</taxon>
        <taxon>Ciliophora</taxon>
        <taxon>Intramacronucleata</taxon>
        <taxon>Oligohymenophorea</taxon>
        <taxon>Peniculida</taxon>
        <taxon>Parameciidae</taxon>
        <taxon>Paramecium</taxon>
    </lineage>
</organism>
<accession>A0A8S1TEA2</accession>
<evidence type="ECO:0000256" key="1">
    <source>
        <dbReference type="SAM" id="MobiDB-lite"/>
    </source>
</evidence>
<dbReference type="Proteomes" id="UP000683925">
    <property type="component" value="Unassembled WGS sequence"/>
</dbReference>
<evidence type="ECO:0000313" key="3">
    <source>
        <dbReference type="Proteomes" id="UP000683925"/>
    </source>
</evidence>
<name>A0A8S1TEA2_PAROT</name>
<dbReference type="AlphaFoldDB" id="A0A8S1TEA2"/>
<reference evidence="2" key="1">
    <citation type="submission" date="2021-01" db="EMBL/GenBank/DDBJ databases">
        <authorList>
            <consortium name="Genoscope - CEA"/>
            <person name="William W."/>
        </authorList>
    </citation>
    <scope>NUCLEOTIDE SEQUENCE</scope>
</reference>
<gene>
    <name evidence="2" type="ORF">POCTA_138.1.T0240060</name>
</gene>
<evidence type="ECO:0000313" key="2">
    <source>
        <dbReference type="EMBL" id="CAD8150670.1"/>
    </source>
</evidence>
<feature type="region of interest" description="Disordered" evidence="1">
    <location>
        <begin position="1"/>
        <end position="54"/>
    </location>
</feature>
<proteinExistence type="predicted"/>
<protein>
    <submittedName>
        <fullName evidence="2">Uncharacterized protein</fullName>
    </submittedName>
</protein>
<sequence length="54" mass="5882">MLDPSGQPLAFNTTIHDPSSSNPGQNVESNPFPLIETEPQLKGISNKKLSDQFD</sequence>